<dbReference type="PROSITE" id="PS00211">
    <property type="entry name" value="ABC_TRANSPORTER_1"/>
    <property type="match status" value="1"/>
</dbReference>
<dbReference type="CDD" id="cd03214">
    <property type="entry name" value="ABC_Iron-Siderophores_B12_Hemin"/>
    <property type="match status" value="1"/>
</dbReference>
<evidence type="ECO:0000256" key="6">
    <source>
        <dbReference type="ARBA" id="ARBA00022840"/>
    </source>
</evidence>
<keyword evidence="7" id="KW-0408">Iron</keyword>
<dbReference type="InterPro" id="IPR003593">
    <property type="entry name" value="AAA+_ATPase"/>
</dbReference>
<dbReference type="InterPro" id="IPR027417">
    <property type="entry name" value="P-loop_NTPase"/>
</dbReference>
<evidence type="ECO:0000313" key="11">
    <source>
        <dbReference type="EMBL" id="MCQ4922537.1"/>
    </source>
</evidence>
<organism evidence="11 12">
    <name type="scientific">Tissierella carlieri</name>
    <dbReference type="NCBI Taxonomy" id="689904"/>
    <lineage>
        <taxon>Bacteria</taxon>
        <taxon>Bacillati</taxon>
        <taxon>Bacillota</taxon>
        <taxon>Tissierellia</taxon>
        <taxon>Tissierellales</taxon>
        <taxon>Tissierellaceae</taxon>
        <taxon>Tissierella</taxon>
    </lineage>
</organism>
<evidence type="ECO:0000256" key="2">
    <source>
        <dbReference type="ARBA" id="ARBA00022448"/>
    </source>
</evidence>
<keyword evidence="3" id="KW-1003">Cell membrane</keyword>
<comment type="caution">
    <text evidence="11">The sequence shown here is derived from an EMBL/GenBank/DDBJ whole genome shotgun (WGS) entry which is preliminary data.</text>
</comment>
<evidence type="ECO:0000256" key="9">
    <source>
        <dbReference type="ARBA" id="ARBA00023136"/>
    </source>
</evidence>
<dbReference type="Proteomes" id="UP001524478">
    <property type="component" value="Unassembled WGS sequence"/>
</dbReference>
<dbReference type="SMART" id="SM00382">
    <property type="entry name" value="AAA"/>
    <property type="match status" value="1"/>
</dbReference>
<dbReference type="PANTHER" id="PTHR42771">
    <property type="entry name" value="IRON(3+)-HYDROXAMATE IMPORT ATP-BINDING PROTEIN FHUC"/>
    <property type="match status" value="1"/>
</dbReference>
<reference evidence="11 12" key="1">
    <citation type="submission" date="2022-06" db="EMBL/GenBank/DDBJ databases">
        <title>Isolation of gut microbiota from human fecal samples.</title>
        <authorList>
            <person name="Pamer E.G."/>
            <person name="Barat B."/>
            <person name="Waligurski E."/>
            <person name="Medina S."/>
            <person name="Paddock L."/>
            <person name="Mostad J."/>
        </authorList>
    </citation>
    <scope>NUCLEOTIDE SEQUENCE [LARGE SCALE GENOMIC DNA]</scope>
    <source>
        <strain evidence="11 12">DFI.7.95</strain>
    </source>
</reference>
<evidence type="ECO:0000256" key="3">
    <source>
        <dbReference type="ARBA" id="ARBA00022475"/>
    </source>
</evidence>
<sequence length="263" mass="30195">MNENIILSIEDLSISYKNKDVLKGINLKIEKGKVYSIIGPNGCGKTTLMRTISRSIKPKEGKVSLHGDNIFEMKNKNVAKKMAILNQNNNTISDITVRKLVQYGRYAHKDWWKGIDDEDDKIVEWAMEKTRVTDLQNRRIDTLSGGEKQRAWIAMSIAQKPEILLLDEPTTYLDICHQLEIMDLVSRLNKEEGITIVMVLHDINHAARYSDKLIVINNQKIYSQGDPWTILESEVLEEVFKVKAEITMDTDTMKPIFYAKKVV</sequence>
<dbReference type="InterPro" id="IPR051535">
    <property type="entry name" value="Siderophore_ABC-ATPase"/>
</dbReference>
<dbReference type="PROSITE" id="PS50893">
    <property type="entry name" value="ABC_TRANSPORTER_2"/>
    <property type="match status" value="1"/>
</dbReference>
<keyword evidence="5" id="KW-0547">Nucleotide-binding</keyword>
<dbReference type="PANTHER" id="PTHR42771:SF4">
    <property type="entry name" value="IRON(3+)-HYDROXAMATE IMPORT ATP-BINDING PROTEIN FHUC"/>
    <property type="match status" value="1"/>
</dbReference>
<keyword evidence="9" id="KW-0472">Membrane</keyword>
<dbReference type="EMBL" id="JANGAC010000003">
    <property type="protein sequence ID" value="MCQ4922537.1"/>
    <property type="molecule type" value="Genomic_DNA"/>
</dbReference>
<gene>
    <name evidence="11" type="ORF">NE686_05530</name>
</gene>
<dbReference type="RefSeq" id="WP_256310761.1">
    <property type="nucleotide sequence ID" value="NZ_JANGAC010000003.1"/>
</dbReference>
<dbReference type="SUPFAM" id="SSF52540">
    <property type="entry name" value="P-loop containing nucleoside triphosphate hydrolases"/>
    <property type="match status" value="1"/>
</dbReference>
<feature type="domain" description="ABC transporter" evidence="10">
    <location>
        <begin position="7"/>
        <end position="243"/>
    </location>
</feature>
<evidence type="ECO:0000256" key="7">
    <source>
        <dbReference type="ARBA" id="ARBA00023004"/>
    </source>
</evidence>
<protein>
    <submittedName>
        <fullName evidence="11">ABC transporter ATP-binding protein</fullName>
    </submittedName>
</protein>
<evidence type="ECO:0000256" key="1">
    <source>
        <dbReference type="ARBA" id="ARBA00004202"/>
    </source>
</evidence>
<evidence type="ECO:0000313" key="12">
    <source>
        <dbReference type="Proteomes" id="UP001524478"/>
    </source>
</evidence>
<evidence type="ECO:0000259" key="10">
    <source>
        <dbReference type="PROSITE" id="PS50893"/>
    </source>
</evidence>
<keyword evidence="4" id="KW-0410">Iron transport</keyword>
<keyword evidence="2" id="KW-0813">Transport</keyword>
<dbReference type="InterPro" id="IPR017871">
    <property type="entry name" value="ABC_transporter-like_CS"/>
</dbReference>
<keyword evidence="12" id="KW-1185">Reference proteome</keyword>
<keyword evidence="8" id="KW-0406">Ion transport</keyword>
<keyword evidence="6 11" id="KW-0067">ATP-binding</keyword>
<comment type="subcellular location">
    <subcellularLocation>
        <location evidence="1">Cell membrane</location>
        <topology evidence="1">Peripheral membrane protein</topology>
    </subcellularLocation>
</comment>
<dbReference type="InterPro" id="IPR003439">
    <property type="entry name" value="ABC_transporter-like_ATP-bd"/>
</dbReference>
<evidence type="ECO:0000256" key="8">
    <source>
        <dbReference type="ARBA" id="ARBA00023065"/>
    </source>
</evidence>
<dbReference type="Pfam" id="PF00005">
    <property type="entry name" value="ABC_tran"/>
    <property type="match status" value="1"/>
</dbReference>
<evidence type="ECO:0000256" key="4">
    <source>
        <dbReference type="ARBA" id="ARBA00022496"/>
    </source>
</evidence>
<evidence type="ECO:0000256" key="5">
    <source>
        <dbReference type="ARBA" id="ARBA00022741"/>
    </source>
</evidence>
<dbReference type="Gene3D" id="3.40.50.300">
    <property type="entry name" value="P-loop containing nucleotide triphosphate hydrolases"/>
    <property type="match status" value="1"/>
</dbReference>
<name>A0ABT1S864_9FIRM</name>
<proteinExistence type="predicted"/>
<accession>A0ABT1S864</accession>
<dbReference type="GO" id="GO:0005524">
    <property type="term" value="F:ATP binding"/>
    <property type="evidence" value="ECO:0007669"/>
    <property type="project" value="UniProtKB-KW"/>
</dbReference>